<feature type="region of interest" description="Disordered" evidence="1">
    <location>
        <begin position="1"/>
        <end position="31"/>
    </location>
</feature>
<feature type="region of interest" description="Disordered" evidence="1">
    <location>
        <begin position="107"/>
        <end position="169"/>
    </location>
</feature>
<feature type="compositionally biased region" description="Polar residues" evidence="1">
    <location>
        <begin position="111"/>
        <end position="120"/>
    </location>
</feature>
<dbReference type="Proteomes" id="UP001178508">
    <property type="component" value="Chromosome 3"/>
</dbReference>
<accession>A0AAV1EYE6</accession>
<name>A0AAV1EYE6_XYRNO</name>
<dbReference type="EMBL" id="OY660866">
    <property type="protein sequence ID" value="CAJ1053684.1"/>
    <property type="molecule type" value="Genomic_DNA"/>
</dbReference>
<feature type="compositionally biased region" description="Basic and acidic residues" evidence="1">
    <location>
        <begin position="14"/>
        <end position="30"/>
    </location>
</feature>
<evidence type="ECO:0000256" key="1">
    <source>
        <dbReference type="SAM" id="MobiDB-lite"/>
    </source>
</evidence>
<evidence type="ECO:0000313" key="2">
    <source>
        <dbReference type="EMBL" id="CAJ1053684.1"/>
    </source>
</evidence>
<protein>
    <submittedName>
        <fullName evidence="2">Uncharacterized protein LOC108875766 isoform X1</fullName>
    </submittedName>
</protein>
<reference evidence="2" key="1">
    <citation type="submission" date="2023-08" db="EMBL/GenBank/DDBJ databases">
        <authorList>
            <person name="Alioto T."/>
            <person name="Alioto T."/>
            <person name="Gomez Garrido J."/>
        </authorList>
    </citation>
    <scope>NUCLEOTIDE SEQUENCE</scope>
</reference>
<evidence type="ECO:0000313" key="3">
    <source>
        <dbReference type="Proteomes" id="UP001178508"/>
    </source>
</evidence>
<sequence>MADDVTGSTKTKRILTEKQKRAKKERDRVRTKTRVNLGKSFAKWRELRDSKGFKSDPEFAQFLLDRYYQKNPPKNQLDTPVVKKKSAAESRGSVYYECQVTVGSVSEDEQTLSACSSPLSSDKEMESEEGDGKMRSPVESTPTIKSEIKEEIEIKKESDEEFSISSSSW</sequence>
<dbReference type="AlphaFoldDB" id="A0AAV1EYE6"/>
<keyword evidence="3" id="KW-1185">Reference proteome</keyword>
<feature type="compositionally biased region" description="Basic and acidic residues" evidence="1">
    <location>
        <begin position="146"/>
        <end position="158"/>
    </location>
</feature>
<organism evidence="2 3">
    <name type="scientific">Xyrichtys novacula</name>
    <name type="common">Pearly razorfish</name>
    <name type="synonym">Hemipteronotus novacula</name>
    <dbReference type="NCBI Taxonomy" id="13765"/>
    <lineage>
        <taxon>Eukaryota</taxon>
        <taxon>Metazoa</taxon>
        <taxon>Chordata</taxon>
        <taxon>Craniata</taxon>
        <taxon>Vertebrata</taxon>
        <taxon>Euteleostomi</taxon>
        <taxon>Actinopterygii</taxon>
        <taxon>Neopterygii</taxon>
        <taxon>Teleostei</taxon>
        <taxon>Neoteleostei</taxon>
        <taxon>Acanthomorphata</taxon>
        <taxon>Eupercaria</taxon>
        <taxon>Labriformes</taxon>
        <taxon>Labridae</taxon>
        <taxon>Xyrichtys</taxon>
    </lineage>
</organism>
<proteinExistence type="predicted"/>
<gene>
    <name evidence="2" type="ORF">XNOV1_A023780</name>
</gene>